<evidence type="ECO:0000256" key="1">
    <source>
        <dbReference type="SAM" id="MobiDB-lite"/>
    </source>
</evidence>
<dbReference type="InterPro" id="IPR032675">
    <property type="entry name" value="LRR_dom_sf"/>
</dbReference>
<evidence type="ECO:0008006" key="4">
    <source>
        <dbReference type="Google" id="ProtNLM"/>
    </source>
</evidence>
<dbReference type="Gene3D" id="3.80.10.10">
    <property type="entry name" value="Ribonuclease Inhibitor"/>
    <property type="match status" value="1"/>
</dbReference>
<accession>A0A9P8K3P2</accession>
<feature type="compositionally biased region" description="Polar residues" evidence="1">
    <location>
        <begin position="9"/>
        <end position="24"/>
    </location>
</feature>
<feature type="non-terminal residue" evidence="2">
    <location>
        <position position="459"/>
    </location>
</feature>
<evidence type="ECO:0000313" key="2">
    <source>
        <dbReference type="EMBL" id="KAH0211921.1"/>
    </source>
</evidence>
<dbReference type="SUPFAM" id="SSF81383">
    <property type="entry name" value="F-box domain"/>
    <property type="match status" value="1"/>
</dbReference>
<sequence length="459" mass="51855">MALSDNHDPSPSCSQAPNMKSKLSTAQRREAMLDILRTIEQQRFIECRHTARKCRYRSEAHKLMWHYDPYAPQLDPSPLLARIGALPELISNILSHLGNDDLHRCVRVNKAWSTEAKRLIWHGADLRHLLSASILDQRVSDYAALVRHANWQAFTSKHLEPGFWGYGPGFSTTRPLPSLPRVTSADCESSSLCERTVEQLSTIFVPTLKHLIVQDDAASRWDEQVLIRSELGGVSWFDVMAQNCPLLTSITLGSGLHIDTTTFDHFVTNAKHLKSVSLASDNEHLLIDALGPILKSVKVAIGSDWEDYAIILGQLSKMQALQNLELTVWDVLLIGSAMLKLKALTRLESFKVYTKGSYALNGCSATAGQFVEMIEAMPLLSEFRMMVPCHFLDNHPDLLRDEREVGTYFEDRSCRQQYLDYLHELAEEDRANAVAFVYTTRTTPTIRSATFTKRDDNQI</sequence>
<proteinExistence type="predicted"/>
<comment type="caution">
    <text evidence="2">The sequence shown here is derived from an EMBL/GenBank/DDBJ whole genome shotgun (WGS) entry which is preliminary data.</text>
</comment>
<dbReference type="OrthoDB" id="3846460at2759"/>
<reference evidence="2" key="1">
    <citation type="journal article" date="2021" name="J Fungi (Basel)">
        <title>Virulence traits and population genomics of the black yeast Aureobasidium melanogenum.</title>
        <authorList>
            <person name="Cernosa A."/>
            <person name="Sun X."/>
            <person name="Gostincar C."/>
            <person name="Fang C."/>
            <person name="Gunde-Cimerman N."/>
            <person name="Song Z."/>
        </authorList>
    </citation>
    <scope>NUCLEOTIDE SEQUENCE</scope>
    <source>
        <strain evidence="2">EXF-8016</strain>
    </source>
</reference>
<dbReference type="Proteomes" id="UP000767238">
    <property type="component" value="Unassembled WGS sequence"/>
</dbReference>
<evidence type="ECO:0000313" key="3">
    <source>
        <dbReference type="Proteomes" id="UP000767238"/>
    </source>
</evidence>
<dbReference type="EMBL" id="JAHFYH010000128">
    <property type="protein sequence ID" value="KAH0211921.1"/>
    <property type="molecule type" value="Genomic_DNA"/>
</dbReference>
<dbReference type="InterPro" id="IPR036047">
    <property type="entry name" value="F-box-like_dom_sf"/>
</dbReference>
<organism evidence="2 3">
    <name type="scientific">Aureobasidium melanogenum</name>
    <name type="common">Aureobasidium pullulans var. melanogenum</name>
    <dbReference type="NCBI Taxonomy" id="46634"/>
    <lineage>
        <taxon>Eukaryota</taxon>
        <taxon>Fungi</taxon>
        <taxon>Dikarya</taxon>
        <taxon>Ascomycota</taxon>
        <taxon>Pezizomycotina</taxon>
        <taxon>Dothideomycetes</taxon>
        <taxon>Dothideomycetidae</taxon>
        <taxon>Dothideales</taxon>
        <taxon>Saccotheciaceae</taxon>
        <taxon>Aureobasidium</taxon>
    </lineage>
</organism>
<feature type="region of interest" description="Disordered" evidence="1">
    <location>
        <begin position="1"/>
        <end position="24"/>
    </location>
</feature>
<protein>
    <recommendedName>
        <fullName evidence="4">F-box domain-containing protein</fullName>
    </recommendedName>
</protein>
<gene>
    <name evidence="2" type="ORF">KCV03_g9538</name>
</gene>
<name>A0A9P8K3P2_AURME</name>
<dbReference type="AlphaFoldDB" id="A0A9P8K3P2"/>
<reference evidence="2" key="2">
    <citation type="submission" date="2021-08" db="EMBL/GenBank/DDBJ databases">
        <authorList>
            <person name="Gostincar C."/>
            <person name="Sun X."/>
            <person name="Song Z."/>
            <person name="Gunde-Cimerman N."/>
        </authorList>
    </citation>
    <scope>NUCLEOTIDE SEQUENCE</scope>
    <source>
        <strain evidence="2">EXF-8016</strain>
    </source>
</reference>